<dbReference type="GO" id="GO:0005886">
    <property type="term" value="C:plasma membrane"/>
    <property type="evidence" value="ECO:0007669"/>
    <property type="project" value="UniProtKB-SubCell"/>
</dbReference>
<dbReference type="HAMAP" id="MF_00161">
    <property type="entry name" value="LspA"/>
    <property type="match status" value="1"/>
</dbReference>
<dbReference type="EC" id="3.4.23.36" evidence="9"/>
<evidence type="ECO:0000256" key="9">
    <source>
        <dbReference type="HAMAP-Rule" id="MF_00161"/>
    </source>
</evidence>
<evidence type="ECO:0000313" key="12">
    <source>
        <dbReference type="EMBL" id="MBB3066034.1"/>
    </source>
</evidence>
<keyword evidence="5 9" id="KW-0064">Aspartyl protease</keyword>
<dbReference type="PROSITE" id="PS00855">
    <property type="entry name" value="SPASE_II"/>
    <property type="match status" value="1"/>
</dbReference>
<keyword evidence="2 9" id="KW-1003">Cell membrane</keyword>
<keyword evidence="8 9" id="KW-0472">Membrane</keyword>
<feature type="active site" evidence="9">
    <location>
        <position position="120"/>
    </location>
</feature>
<comment type="function">
    <text evidence="9 10">This protein specifically catalyzes the removal of signal peptides from prolipoproteins.</text>
</comment>
<dbReference type="NCBIfam" id="TIGR00077">
    <property type="entry name" value="lspA"/>
    <property type="match status" value="1"/>
</dbReference>
<keyword evidence="3 9" id="KW-0645">Protease</keyword>
<evidence type="ECO:0000256" key="5">
    <source>
        <dbReference type="ARBA" id="ARBA00022750"/>
    </source>
</evidence>
<feature type="active site" evidence="9">
    <location>
        <position position="138"/>
    </location>
</feature>
<keyword evidence="6 9" id="KW-0378">Hydrolase</keyword>
<accession>A0A839SWH9</accession>
<evidence type="ECO:0000256" key="2">
    <source>
        <dbReference type="ARBA" id="ARBA00022475"/>
    </source>
</evidence>
<evidence type="ECO:0000256" key="10">
    <source>
        <dbReference type="RuleBase" id="RU000594"/>
    </source>
</evidence>
<evidence type="ECO:0000256" key="11">
    <source>
        <dbReference type="RuleBase" id="RU004181"/>
    </source>
</evidence>
<dbReference type="InterPro" id="IPR001872">
    <property type="entry name" value="Peptidase_A8"/>
</dbReference>
<keyword evidence="13" id="KW-1185">Reference proteome</keyword>
<dbReference type="AlphaFoldDB" id="A0A839SWH9"/>
<evidence type="ECO:0000313" key="13">
    <source>
        <dbReference type="Proteomes" id="UP000581135"/>
    </source>
</evidence>
<dbReference type="Pfam" id="PF01252">
    <property type="entry name" value="Peptidase_A8"/>
    <property type="match status" value="1"/>
</dbReference>
<keyword evidence="7 9" id="KW-1133">Transmembrane helix</keyword>
<comment type="subcellular location">
    <subcellularLocation>
        <location evidence="9">Cell membrane</location>
        <topology evidence="9">Multi-pass membrane protein</topology>
    </subcellularLocation>
</comment>
<evidence type="ECO:0000256" key="7">
    <source>
        <dbReference type="ARBA" id="ARBA00022989"/>
    </source>
</evidence>
<name>A0A839SWH9_9PROT</name>
<evidence type="ECO:0000256" key="1">
    <source>
        <dbReference type="ARBA" id="ARBA00006139"/>
    </source>
</evidence>
<reference evidence="12 13" key="1">
    <citation type="submission" date="2020-08" db="EMBL/GenBank/DDBJ databases">
        <title>Genomic Encyclopedia of Type Strains, Phase III (KMG-III): the genomes of soil and plant-associated and newly described type strains.</title>
        <authorList>
            <person name="Whitman W."/>
        </authorList>
    </citation>
    <scope>NUCLEOTIDE SEQUENCE [LARGE SCALE GENOMIC DNA]</scope>
    <source>
        <strain evidence="12 13">CECT 8803</strain>
    </source>
</reference>
<dbReference type="GO" id="GO:0004190">
    <property type="term" value="F:aspartic-type endopeptidase activity"/>
    <property type="evidence" value="ECO:0007669"/>
    <property type="project" value="UniProtKB-UniRule"/>
</dbReference>
<feature type="transmembrane region" description="Helical" evidence="9">
    <location>
        <begin position="66"/>
        <end position="87"/>
    </location>
</feature>
<protein>
    <recommendedName>
        <fullName evidence="9">Lipoprotein signal peptidase</fullName>
        <ecNumber evidence="9">3.4.23.36</ecNumber>
    </recommendedName>
    <alternativeName>
        <fullName evidence="9">Prolipoprotein signal peptidase</fullName>
    </alternativeName>
    <alternativeName>
        <fullName evidence="9">Signal peptidase II</fullName>
        <shortName evidence="9">SPase II</shortName>
    </alternativeName>
</protein>
<comment type="caution">
    <text evidence="9">Lacks conserved residue(s) required for the propagation of feature annotation.</text>
</comment>
<dbReference type="UniPathway" id="UPA00665"/>
<dbReference type="PANTHER" id="PTHR33695:SF1">
    <property type="entry name" value="LIPOPROTEIN SIGNAL PEPTIDASE"/>
    <property type="match status" value="1"/>
</dbReference>
<comment type="caution">
    <text evidence="12">The sequence shown here is derived from an EMBL/GenBank/DDBJ whole genome shotgun (WGS) entry which is preliminary data.</text>
</comment>
<dbReference type="Proteomes" id="UP000581135">
    <property type="component" value="Unassembled WGS sequence"/>
</dbReference>
<keyword evidence="4 9" id="KW-0812">Transmembrane</keyword>
<feature type="transmembrane region" description="Helical" evidence="9">
    <location>
        <begin position="130"/>
        <end position="154"/>
    </location>
</feature>
<comment type="catalytic activity">
    <reaction evidence="9 10">
        <text>Release of signal peptides from bacterial membrane prolipoproteins. Hydrolyzes -Xaa-Yaa-Zaa-|-(S,diacylglyceryl)Cys-, in which Xaa is hydrophobic (preferably Leu), and Yaa (Ala or Ser) and Zaa (Gly or Ala) have small, neutral side chains.</text>
        <dbReference type="EC" id="3.4.23.36"/>
    </reaction>
</comment>
<dbReference type="RefSeq" id="WP_183416852.1">
    <property type="nucleotide sequence ID" value="NZ_JACHXA010000006.1"/>
</dbReference>
<dbReference type="EMBL" id="JACHXA010000006">
    <property type="protein sequence ID" value="MBB3066034.1"/>
    <property type="molecule type" value="Genomic_DNA"/>
</dbReference>
<evidence type="ECO:0000256" key="4">
    <source>
        <dbReference type="ARBA" id="ARBA00022692"/>
    </source>
</evidence>
<comment type="pathway">
    <text evidence="9">Protein modification; lipoprotein biosynthesis (signal peptide cleavage).</text>
</comment>
<comment type="similarity">
    <text evidence="1 9 11">Belongs to the peptidase A8 family.</text>
</comment>
<evidence type="ECO:0000256" key="6">
    <source>
        <dbReference type="ARBA" id="ARBA00022801"/>
    </source>
</evidence>
<proteinExistence type="inferred from homology"/>
<dbReference type="PRINTS" id="PR00781">
    <property type="entry name" value="LIPOSIGPTASE"/>
</dbReference>
<feature type="transmembrane region" description="Helical" evidence="9">
    <location>
        <begin position="94"/>
        <end position="110"/>
    </location>
</feature>
<sequence length="165" mass="17391">MVRGPRFLFLSMALIAFLLDQGSKLAILDLAEGIGWQVQVTGFFNLVLVFNRGVSFGMLGGLGLAWQPYLLAGLAVAISLWLTVWAFRSAGPRVAAAFGLIVGGALGNALDRVRIGAVVDFLDLHAAGYHWPAFNVADSALFLGVALVLLDGLFGGATKSKTKGQ</sequence>
<evidence type="ECO:0000256" key="3">
    <source>
        <dbReference type="ARBA" id="ARBA00022670"/>
    </source>
</evidence>
<dbReference type="PANTHER" id="PTHR33695">
    <property type="entry name" value="LIPOPROTEIN SIGNAL PEPTIDASE"/>
    <property type="match status" value="1"/>
</dbReference>
<organism evidence="12 13">
    <name type="scientific">Limibacillus halophilus</name>
    <dbReference type="NCBI Taxonomy" id="1579333"/>
    <lineage>
        <taxon>Bacteria</taxon>
        <taxon>Pseudomonadati</taxon>
        <taxon>Pseudomonadota</taxon>
        <taxon>Alphaproteobacteria</taxon>
        <taxon>Rhodospirillales</taxon>
        <taxon>Rhodovibrionaceae</taxon>
        <taxon>Limibacillus</taxon>
    </lineage>
</organism>
<gene>
    <name evidence="9" type="primary">lspA</name>
    <name evidence="12" type="ORF">FHR98_002337</name>
</gene>
<evidence type="ECO:0000256" key="8">
    <source>
        <dbReference type="ARBA" id="ARBA00023136"/>
    </source>
</evidence>
<dbReference type="GO" id="GO:0006508">
    <property type="term" value="P:proteolysis"/>
    <property type="evidence" value="ECO:0007669"/>
    <property type="project" value="UniProtKB-KW"/>
</dbReference>